<accession>A0AAW8YLT9</accession>
<dbReference type="RefSeq" id="WP_317052208.1">
    <property type="nucleotide sequence ID" value="NZ_CP140878.1"/>
</dbReference>
<dbReference type="PROSITE" id="PS51898">
    <property type="entry name" value="TYR_RECOMBINASE"/>
    <property type="match status" value="1"/>
</dbReference>
<feature type="domain" description="Tyr recombinase" evidence="6">
    <location>
        <begin position="178"/>
        <end position="383"/>
    </location>
</feature>
<dbReference type="GO" id="GO:0006310">
    <property type="term" value="P:DNA recombination"/>
    <property type="evidence" value="ECO:0007669"/>
    <property type="project" value="UniProtKB-KW"/>
</dbReference>
<keyword evidence="2" id="KW-0229">DNA integration</keyword>
<dbReference type="Gene3D" id="1.10.150.130">
    <property type="match status" value="1"/>
</dbReference>
<evidence type="ECO:0000313" key="8">
    <source>
        <dbReference type="EMBL" id="MDV2911423.1"/>
    </source>
</evidence>
<evidence type="ECO:0000256" key="1">
    <source>
        <dbReference type="ARBA" id="ARBA00008857"/>
    </source>
</evidence>
<dbReference type="GO" id="GO:0003677">
    <property type="term" value="F:DNA binding"/>
    <property type="evidence" value="ECO:0007669"/>
    <property type="project" value="UniProtKB-UniRule"/>
</dbReference>
<dbReference type="PANTHER" id="PTHR30349:SF41">
    <property type="entry name" value="INTEGRASE_RECOMBINASE PROTEIN MJ0367-RELATED"/>
    <property type="match status" value="1"/>
</dbReference>
<dbReference type="PANTHER" id="PTHR30349">
    <property type="entry name" value="PHAGE INTEGRASE-RELATED"/>
    <property type="match status" value="1"/>
</dbReference>
<evidence type="ECO:0000259" key="6">
    <source>
        <dbReference type="PROSITE" id="PS51898"/>
    </source>
</evidence>
<dbReference type="AlphaFoldDB" id="A0AAW8YLT9"/>
<dbReference type="Gene3D" id="1.10.443.10">
    <property type="entry name" value="Intergrase catalytic core"/>
    <property type="match status" value="1"/>
</dbReference>
<dbReference type="InterPro" id="IPR013762">
    <property type="entry name" value="Integrase-like_cat_sf"/>
</dbReference>
<dbReference type="InterPro" id="IPR002104">
    <property type="entry name" value="Integrase_catalytic"/>
</dbReference>
<dbReference type="SUPFAM" id="SSF56349">
    <property type="entry name" value="DNA breaking-rejoining enzymes"/>
    <property type="match status" value="1"/>
</dbReference>
<dbReference type="InterPro" id="IPR004107">
    <property type="entry name" value="Integrase_SAM-like_N"/>
</dbReference>
<evidence type="ECO:0000256" key="3">
    <source>
        <dbReference type="ARBA" id="ARBA00023125"/>
    </source>
</evidence>
<keyword evidence="4" id="KW-0233">DNA recombination</keyword>
<sequence>MRKWKAVKRHPNIYEYQTKKGKRYGVRRIYKNSENKSREFTRSGFRSVKDAEIKLTEFENELYNNRISPIEHANITVGEYFDKIADRNVQLKKWRPDTQQTQLGYFNTHLRPVFGDVALSDVSRSDYQRFIDNLVKNNYAKTTINTINSIMQLIMNQAETFDLINKNKLKHIAIIGAKSAKDLTLEDVDYKKWLDTAKKILNKYQLSMVYLFTLGPRREEILGLRLESFEFLKDKNGQELCKITIDCGRTEYKPDGGELKTSSSYRTLYITGEMIGIIKFAINTCKSIREKYNLDIKPDTFLFLNEMSGHAVHTTYPSRVFTKVSKACGIHIHPHKLRHYFATRAKESNLSDTSIAKWLGHSNVQMTNQYTRPNKSSVIKVYNGVKQELGF</sequence>
<comment type="caution">
    <text evidence="8">The sequence shown here is derived from an EMBL/GenBank/DDBJ whole genome shotgun (WGS) entry which is preliminary data.</text>
</comment>
<comment type="similarity">
    <text evidence="1">Belongs to the 'phage' integrase family.</text>
</comment>
<gene>
    <name evidence="8" type="ORF">R0H03_06060</name>
</gene>
<dbReference type="InterPro" id="IPR011010">
    <property type="entry name" value="DNA_brk_join_enz"/>
</dbReference>
<dbReference type="InterPro" id="IPR010998">
    <property type="entry name" value="Integrase_recombinase_N"/>
</dbReference>
<reference evidence="8" key="2">
    <citation type="submission" date="2023-10" db="EMBL/GenBank/DDBJ databases">
        <authorList>
            <person name="Khurajog B."/>
        </authorList>
    </citation>
    <scope>NUCLEOTIDE SEQUENCE</scope>
    <source>
        <strain evidence="8">BF14</strain>
    </source>
</reference>
<dbReference type="Pfam" id="PF14659">
    <property type="entry name" value="Phage_int_SAM_3"/>
    <property type="match status" value="1"/>
</dbReference>
<name>A0AAW8YLT9_PEDAC</name>
<evidence type="ECO:0000256" key="2">
    <source>
        <dbReference type="ARBA" id="ARBA00022908"/>
    </source>
</evidence>
<evidence type="ECO:0000256" key="5">
    <source>
        <dbReference type="PROSITE-ProRule" id="PRU01248"/>
    </source>
</evidence>
<dbReference type="PROSITE" id="PS51900">
    <property type="entry name" value="CB"/>
    <property type="match status" value="1"/>
</dbReference>
<protein>
    <submittedName>
        <fullName evidence="8">Tyrosine-type recombinase/integrase</fullName>
    </submittedName>
</protein>
<dbReference type="InterPro" id="IPR044068">
    <property type="entry name" value="CB"/>
</dbReference>
<dbReference type="GO" id="GO:0015074">
    <property type="term" value="P:DNA integration"/>
    <property type="evidence" value="ECO:0007669"/>
    <property type="project" value="UniProtKB-KW"/>
</dbReference>
<organism evidence="8 9">
    <name type="scientific">Pediococcus acidilactici</name>
    <dbReference type="NCBI Taxonomy" id="1254"/>
    <lineage>
        <taxon>Bacteria</taxon>
        <taxon>Bacillati</taxon>
        <taxon>Bacillota</taxon>
        <taxon>Bacilli</taxon>
        <taxon>Lactobacillales</taxon>
        <taxon>Lactobacillaceae</taxon>
        <taxon>Pediococcus</taxon>
        <taxon>Pediococcus acidilactici group</taxon>
    </lineage>
</organism>
<keyword evidence="3 5" id="KW-0238">DNA-binding</keyword>
<proteinExistence type="inferred from homology"/>
<evidence type="ECO:0000313" key="9">
    <source>
        <dbReference type="Proteomes" id="UP001280415"/>
    </source>
</evidence>
<feature type="domain" description="Core-binding (CB)" evidence="7">
    <location>
        <begin position="79"/>
        <end position="155"/>
    </location>
</feature>
<dbReference type="CDD" id="cd00397">
    <property type="entry name" value="DNA_BRE_C"/>
    <property type="match status" value="1"/>
</dbReference>
<dbReference type="Proteomes" id="UP001280415">
    <property type="component" value="Unassembled WGS sequence"/>
</dbReference>
<evidence type="ECO:0000259" key="7">
    <source>
        <dbReference type="PROSITE" id="PS51900"/>
    </source>
</evidence>
<dbReference type="Pfam" id="PF00589">
    <property type="entry name" value="Phage_integrase"/>
    <property type="match status" value="1"/>
</dbReference>
<evidence type="ECO:0000256" key="4">
    <source>
        <dbReference type="ARBA" id="ARBA00023172"/>
    </source>
</evidence>
<dbReference type="EMBL" id="JAWJAX010000006">
    <property type="protein sequence ID" value="MDV2911423.1"/>
    <property type="molecule type" value="Genomic_DNA"/>
</dbReference>
<reference evidence="8" key="1">
    <citation type="journal article" date="2023" name="PeerJ">
        <title>Selection and evaluation of lactic acid bacteria from chicken feces in Thailand as potential probiotics.</title>
        <authorList>
            <person name="Khurajog B."/>
            <person name="Disastra Y."/>
            <person name="Lawwyne L.D."/>
            <person name="Sirichokchatchawan W."/>
            <person name="Niyomtham W."/>
            <person name="Yindee J."/>
            <person name="Hampson D.J."/>
            <person name="Prapasarakul N."/>
        </authorList>
    </citation>
    <scope>NUCLEOTIDE SEQUENCE</scope>
    <source>
        <strain evidence="8">BF14</strain>
    </source>
</reference>
<dbReference type="InterPro" id="IPR050090">
    <property type="entry name" value="Tyrosine_recombinase_XerCD"/>
</dbReference>